<feature type="non-terminal residue" evidence="2">
    <location>
        <position position="1"/>
    </location>
</feature>
<gene>
    <name evidence="2" type="primary">ORF68688</name>
    <name evidence="1" type="synonym">ORF68686</name>
</gene>
<dbReference type="EMBL" id="HACG01022176">
    <property type="protein sequence ID" value="CEK69041.1"/>
    <property type="molecule type" value="Transcribed_RNA"/>
</dbReference>
<dbReference type="AlphaFoldDB" id="A0A0B6ZMF9"/>
<reference evidence="2" key="1">
    <citation type="submission" date="2014-12" db="EMBL/GenBank/DDBJ databases">
        <title>Insight into the proteome of Arion vulgaris.</title>
        <authorList>
            <person name="Aradska J."/>
            <person name="Bulat T."/>
            <person name="Smidak R."/>
            <person name="Sarate P."/>
            <person name="Gangsoo J."/>
            <person name="Sialana F."/>
            <person name="Bilban M."/>
            <person name="Lubec G."/>
        </authorList>
    </citation>
    <scope>NUCLEOTIDE SEQUENCE</scope>
    <source>
        <tissue evidence="2">Skin</tissue>
    </source>
</reference>
<protein>
    <submittedName>
        <fullName evidence="2">Uncharacterized protein</fullName>
    </submittedName>
</protein>
<sequence>NKHSHKFSHMQPVLIKSISQMKFHFLGWAAGDICTPINASNYQCHTTLP</sequence>
<name>A0A0B6ZMF9_9EUPU</name>
<evidence type="ECO:0000313" key="2">
    <source>
        <dbReference type="EMBL" id="CEK69041.1"/>
    </source>
</evidence>
<proteinExistence type="predicted"/>
<evidence type="ECO:0000313" key="1">
    <source>
        <dbReference type="EMBL" id="CEK69040.1"/>
    </source>
</evidence>
<accession>A0A0B6ZMF9</accession>
<dbReference type="EMBL" id="HACG01022175">
    <property type="protein sequence ID" value="CEK69040.1"/>
    <property type="molecule type" value="Transcribed_RNA"/>
</dbReference>
<organism evidence="2">
    <name type="scientific">Arion vulgaris</name>
    <dbReference type="NCBI Taxonomy" id="1028688"/>
    <lineage>
        <taxon>Eukaryota</taxon>
        <taxon>Metazoa</taxon>
        <taxon>Spiralia</taxon>
        <taxon>Lophotrochozoa</taxon>
        <taxon>Mollusca</taxon>
        <taxon>Gastropoda</taxon>
        <taxon>Heterobranchia</taxon>
        <taxon>Euthyneura</taxon>
        <taxon>Panpulmonata</taxon>
        <taxon>Eupulmonata</taxon>
        <taxon>Stylommatophora</taxon>
        <taxon>Helicina</taxon>
        <taxon>Arionoidea</taxon>
        <taxon>Arionidae</taxon>
        <taxon>Arion</taxon>
    </lineage>
</organism>